<feature type="domain" description="C2H2-type" evidence="3">
    <location>
        <begin position="267"/>
        <end position="297"/>
    </location>
</feature>
<feature type="compositionally biased region" description="Low complexity" evidence="2">
    <location>
        <begin position="222"/>
        <end position="251"/>
    </location>
</feature>
<dbReference type="SUPFAM" id="SSF57667">
    <property type="entry name" value="beta-beta-alpha zinc fingers"/>
    <property type="match status" value="1"/>
</dbReference>
<protein>
    <recommendedName>
        <fullName evidence="3">C2H2-type domain-containing protein</fullName>
    </recommendedName>
</protein>
<dbReference type="OrthoDB" id="2498342at2759"/>
<dbReference type="Gene3D" id="3.30.160.60">
    <property type="entry name" value="Classic Zinc Finger"/>
    <property type="match status" value="1"/>
</dbReference>
<sequence length="301" mass="32704">MNRPNLPPLRMALSQSMDEFEMQNQQSRQRSDHRHGAHLSGRPSIRGMERPPSASTHLSPGRPGDLSIYSLGSSSSISKYPHGSSSHNSSSIPGSSSPSHQLTCDSNISSLASGQDLKYYSADYPYCHSDSANLHQCPTEEMRRRRESIGASHSPSYMQSAGSECHSNSPQISFAQGNSRYSPDRHDQQFLQEGPSLFVTSPAQANPVGLSRNSSYDERPTSSGQVNSSSWSGGESSNPGPTSSSSSLPASINKQMSSNGPTASPRWVCDYDGCGKTFTRGFNLTQHKAAIHRDERRFECS</sequence>
<keyword evidence="5" id="KW-1185">Reference proteome</keyword>
<reference evidence="4" key="1">
    <citation type="submission" date="2013-11" db="EMBL/GenBank/DDBJ databases">
        <title>Genome sequence of the fusiform rust pathogen reveals effectors for host alternation and coevolution with pine.</title>
        <authorList>
            <consortium name="DOE Joint Genome Institute"/>
            <person name="Smith K."/>
            <person name="Pendleton A."/>
            <person name="Kubisiak T."/>
            <person name="Anderson C."/>
            <person name="Salamov A."/>
            <person name="Aerts A."/>
            <person name="Riley R."/>
            <person name="Clum A."/>
            <person name="Lindquist E."/>
            <person name="Ence D."/>
            <person name="Campbell M."/>
            <person name="Kronenberg Z."/>
            <person name="Feau N."/>
            <person name="Dhillon B."/>
            <person name="Hamelin R."/>
            <person name="Burleigh J."/>
            <person name="Smith J."/>
            <person name="Yandell M."/>
            <person name="Nelson C."/>
            <person name="Grigoriev I."/>
            <person name="Davis J."/>
        </authorList>
    </citation>
    <scope>NUCLEOTIDE SEQUENCE</scope>
    <source>
        <strain evidence="4">G11</strain>
    </source>
</reference>
<dbReference type="GO" id="GO:0008270">
    <property type="term" value="F:zinc ion binding"/>
    <property type="evidence" value="ECO:0007669"/>
    <property type="project" value="UniProtKB-KW"/>
</dbReference>
<proteinExistence type="predicted"/>
<dbReference type="SMART" id="SM00355">
    <property type="entry name" value="ZnF_C2H2"/>
    <property type="match status" value="1"/>
</dbReference>
<evidence type="ECO:0000313" key="5">
    <source>
        <dbReference type="Proteomes" id="UP000886653"/>
    </source>
</evidence>
<gene>
    <name evidence="4" type="ORF">CROQUDRAFT_655747</name>
</gene>
<feature type="compositionally biased region" description="Basic and acidic residues" evidence="2">
    <location>
        <begin position="138"/>
        <end position="148"/>
    </location>
</feature>
<dbReference type="EMBL" id="MU167244">
    <property type="protein sequence ID" value="KAG0147749.1"/>
    <property type="molecule type" value="Genomic_DNA"/>
</dbReference>
<feature type="compositionally biased region" description="Polar residues" evidence="2">
    <location>
        <begin position="13"/>
        <end position="28"/>
    </location>
</feature>
<evidence type="ECO:0000256" key="2">
    <source>
        <dbReference type="SAM" id="MobiDB-lite"/>
    </source>
</evidence>
<evidence type="ECO:0000259" key="3">
    <source>
        <dbReference type="PROSITE" id="PS50157"/>
    </source>
</evidence>
<accession>A0A9P6NKQ7</accession>
<dbReference type="InterPro" id="IPR013087">
    <property type="entry name" value="Znf_C2H2_type"/>
</dbReference>
<evidence type="ECO:0000256" key="1">
    <source>
        <dbReference type="PROSITE-ProRule" id="PRU00042"/>
    </source>
</evidence>
<feature type="compositionally biased region" description="Polar residues" evidence="2">
    <location>
        <begin position="151"/>
        <end position="181"/>
    </location>
</feature>
<feature type="region of interest" description="Disordered" evidence="2">
    <location>
        <begin position="1"/>
        <end position="107"/>
    </location>
</feature>
<dbReference type="Proteomes" id="UP000886653">
    <property type="component" value="Unassembled WGS sequence"/>
</dbReference>
<feature type="compositionally biased region" description="Polar residues" evidence="2">
    <location>
        <begin position="252"/>
        <end position="262"/>
    </location>
</feature>
<name>A0A9P6NKQ7_9BASI</name>
<comment type="caution">
    <text evidence="4">The sequence shown here is derived from an EMBL/GenBank/DDBJ whole genome shotgun (WGS) entry which is preliminary data.</text>
</comment>
<dbReference type="InterPro" id="IPR036236">
    <property type="entry name" value="Znf_C2H2_sf"/>
</dbReference>
<keyword evidence="1" id="KW-0479">Metal-binding</keyword>
<organism evidence="4 5">
    <name type="scientific">Cronartium quercuum f. sp. fusiforme G11</name>
    <dbReference type="NCBI Taxonomy" id="708437"/>
    <lineage>
        <taxon>Eukaryota</taxon>
        <taxon>Fungi</taxon>
        <taxon>Dikarya</taxon>
        <taxon>Basidiomycota</taxon>
        <taxon>Pucciniomycotina</taxon>
        <taxon>Pucciniomycetes</taxon>
        <taxon>Pucciniales</taxon>
        <taxon>Coleosporiaceae</taxon>
        <taxon>Cronartium</taxon>
    </lineage>
</organism>
<dbReference type="AlphaFoldDB" id="A0A9P6NKQ7"/>
<dbReference type="PROSITE" id="PS00028">
    <property type="entry name" value="ZINC_FINGER_C2H2_1"/>
    <property type="match status" value="1"/>
</dbReference>
<evidence type="ECO:0000313" key="4">
    <source>
        <dbReference type="EMBL" id="KAG0147749.1"/>
    </source>
</evidence>
<keyword evidence="1" id="KW-0863">Zinc-finger</keyword>
<keyword evidence="1" id="KW-0862">Zinc</keyword>
<feature type="region of interest" description="Disordered" evidence="2">
    <location>
        <begin position="131"/>
        <end position="265"/>
    </location>
</feature>
<feature type="compositionally biased region" description="Low complexity" evidence="2">
    <location>
        <begin position="66"/>
        <end position="100"/>
    </location>
</feature>
<dbReference type="PROSITE" id="PS50157">
    <property type="entry name" value="ZINC_FINGER_C2H2_2"/>
    <property type="match status" value="1"/>
</dbReference>